<protein>
    <submittedName>
        <fullName evidence="2">Uncharacterized protein</fullName>
    </submittedName>
</protein>
<feature type="compositionally biased region" description="Polar residues" evidence="1">
    <location>
        <begin position="34"/>
        <end position="50"/>
    </location>
</feature>
<organism evidence="2">
    <name type="scientific">Brassica cretica</name>
    <name type="common">Mustard</name>
    <dbReference type="NCBI Taxonomy" id="69181"/>
    <lineage>
        <taxon>Eukaryota</taxon>
        <taxon>Viridiplantae</taxon>
        <taxon>Streptophyta</taxon>
        <taxon>Embryophyta</taxon>
        <taxon>Tracheophyta</taxon>
        <taxon>Spermatophyta</taxon>
        <taxon>Magnoliopsida</taxon>
        <taxon>eudicotyledons</taxon>
        <taxon>Gunneridae</taxon>
        <taxon>Pentapetalae</taxon>
        <taxon>rosids</taxon>
        <taxon>malvids</taxon>
        <taxon>Brassicales</taxon>
        <taxon>Brassicaceae</taxon>
        <taxon>Brassiceae</taxon>
        <taxon>Brassica</taxon>
    </lineage>
</organism>
<sequence>MEETALVGQTSLSRSPFPASDKSEEEGRRIESEAQWTSGVNSGGRSNSEGRNPFGAFTVDVDNDDGFGYVRTWDGCIQVVQAAVSIGIAIEHEALDTLGNTKWRSVGKYLMWWKGYGLMEATLQA</sequence>
<gene>
    <name evidence="2" type="ORF">F2Q70_00040839</name>
</gene>
<comment type="caution">
    <text evidence="2">The sequence shown here is derived from an EMBL/GenBank/DDBJ whole genome shotgun (WGS) entry which is preliminary data.</text>
</comment>
<feature type="region of interest" description="Disordered" evidence="1">
    <location>
        <begin position="1"/>
        <end position="54"/>
    </location>
</feature>
<name>A0A8S9K4P5_BRACR</name>
<accession>A0A8S9K4P5</accession>
<dbReference type="EMBL" id="QGKY02000190">
    <property type="protein sequence ID" value="KAF2589474.1"/>
    <property type="molecule type" value="Genomic_DNA"/>
</dbReference>
<evidence type="ECO:0000256" key="1">
    <source>
        <dbReference type="SAM" id="MobiDB-lite"/>
    </source>
</evidence>
<evidence type="ECO:0000313" key="2">
    <source>
        <dbReference type="EMBL" id="KAF2589474.1"/>
    </source>
</evidence>
<proteinExistence type="predicted"/>
<dbReference type="AlphaFoldDB" id="A0A8S9K4P5"/>
<feature type="compositionally biased region" description="Basic and acidic residues" evidence="1">
    <location>
        <begin position="21"/>
        <end position="32"/>
    </location>
</feature>
<reference evidence="2" key="1">
    <citation type="submission" date="2019-12" db="EMBL/GenBank/DDBJ databases">
        <title>Genome sequencing and annotation of Brassica cretica.</title>
        <authorList>
            <person name="Studholme D.J."/>
            <person name="Sarris P.F."/>
        </authorList>
    </citation>
    <scope>NUCLEOTIDE SEQUENCE</scope>
    <source>
        <strain evidence="2">PFS-102/07</strain>
        <tissue evidence="2">Leaf</tissue>
    </source>
</reference>